<dbReference type="InterPro" id="IPR016032">
    <property type="entry name" value="Sig_transdc_resp-reg_C-effctor"/>
</dbReference>
<feature type="domain" description="HTH luxR-type" evidence="6">
    <location>
        <begin position="140"/>
        <end position="207"/>
    </location>
</feature>
<dbReference type="SUPFAM" id="SSF46894">
    <property type="entry name" value="C-terminal effector domain of the bipartite response regulators"/>
    <property type="match status" value="1"/>
</dbReference>
<dbReference type="SUPFAM" id="SSF52172">
    <property type="entry name" value="CheY-like"/>
    <property type="match status" value="1"/>
</dbReference>
<reference evidence="8 9" key="1">
    <citation type="journal article" date="2006" name="Nat. Biotechnol.">
        <title>Complete genome of the mutualistic, N2-fixing grass endophyte Azoarcus sp. strain BH72.</title>
        <authorList>
            <person name="Krause A."/>
            <person name="Ramakumar A."/>
            <person name="Bartels D."/>
            <person name="Battistoni F."/>
            <person name="Bekel T."/>
            <person name="Boch J."/>
            <person name="Boehm M."/>
            <person name="Friedrich F."/>
            <person name="Hurek T."/>
            <person name="Krause L."/>
            <person name="Linke B."/>
            <person name="McHardy A.C."/>
            <person name="Sarkar A."/>
            <person name="Schneiker S."/>
            <person name="Syed A.A."/>
            <person name="Thauer R."/>
            <person name="Vorhoelter F.-J."/>
            <person name="Weidner S."/>
            <person name="Puehler A."/>
            <person name="Reinhold-Hurek B."/>
            <person name="Kaiser O."/>
            <person name="Goesmann A."/>
        </authorList>
    </citation>
    <scope>NUCLEOTIDE SEQUENCE [LARGE SCALE GENOMIC DNA]</scope>
    <source>
        <strain evidence="8 9">BH72</strain>
    </source>
</reference>
<sequence>MVKVLIADDHAVVRGGLRQFLSSTEEFDIVAEAANGQTALELVRTSGCDVVLLDITLPDLNGLEVLKRIKRSKPDLPVLIFSMFSEDEFALPALNAGASGYLNKDSPPAQILAALHTVVAGARYVSPSLAERLLAGTMSPGKRLPHENLSPREMAVLLLLSKGVPLTRIGEQFHLSVKTISTYRARILEKLDLASNAEITRYVLQHKLG</sequence>
<evidence type="ECO:0000256" key="1">
    <source>
        <dbReference type="ARBA" id="ARBA00022553"/>
    </source>
</evidence>
<dbReference type="SMART" id="SM00448">
    <property type="entry name" value="REC"/>
    <property type="match status" value="1"/>
</dbReference>
<keyword evidence="9" id="KW-1185">Reference proteome</keyword>
<evidence type="ECO:0000256" key="3">
    <source>
        <dbReference type="ARBA" id="ARBA00023125"/>
    </source>
</evidence>
<organism evidence="8 9">
    <name type="scientific">Azoarcus sp. (strain BH72)</name>
    <dbReference type="NCBI Taxonomy" id="418699"/>
    <lineage>
        <taxon>Bacteria</taxon>
        <taxon>Pseudomonadati</taxon>
        <taxon>Pseudomonadota</taxon>
        <taxon>Betaproteobacteria</taxon>
        <taxon>Rhodocyclales</taxon>
        <taxon>Zoogloeaceae</taxon>
        <taxon>Azoarcus</taxon>
    </lineage>
</organism>
<dbReference type="InterPro" id="IPR011006">
    <property type="entry name" value="CheY-like_superfamily"/>
</dbReference>
<feature type="modified residue" description="4-aspartylphosphate" evidence="5">
    <location>
        <position position="54"/>
    </location>
</feature>
<proteinExistence type="predicted"/>
<dbReference type="AlphaFoldDB" id="A1K960"/>
<dbReference type="HOGENOM" id="CLU_000445_90_1_4"/>
<dbReference type="Pfam" id="PF00072">
    <property type="entry name" value="Response_reg"/>
    <property type="match status" value="1"/>
</dbReference>
<dbReference type="InterPro" id="IPR000792">
    <property type="entry name" value="Tscrpt_reg_LuxR_C"/>
</dbReference>
<dbReference type="CDD" id="cd17535">
    <property type="entry name" value="REC_NarL-like"/>
    <property type="match status" value="1"/>
</dbReference>
<evidence type="ECO:0000259" key="6">
    <source>
        <dbReference type="PROSITE" id="PS50043"/>
    </source>
</evidence>
<dbReference type="STRING" id="62928.azo2749"/>
<dbReference type="GO" id="GO:0006355">
    <property type="term" value="P:regulation of DNA-templated transcription"/>
    <property type="evidence" value="ECO:0007669"/>
    <property type="project" value="InterPro"/>
</dbReference>
<dbReference type="RefSeq" id="WP_011766475.1">
    <property type="nucleotide sequence ID" value="NC_008702.1"/>
</dbReference>
<dbReference type="eggNOG" id="COG2197">
    <property type="taxonomic scope" value="Bacteria"/>
</dbReference>
<dbReference type="InterPro" id="IPR001789">
    <property type="entry name" value="Sig_transdc_resp-reg_receiver"/>
</dbReference>
<dbReference type="PROSITE" id="PS50110">
    <property type="entry name" value="RESPONSE_REGULATORY"/>
    <property type="match status" value="1"/>
</dbReference>
<dbReference type="PANTHER" id="PTHR43214:SF41">
    <property type="entry name" value="NITRATE_NITRITE RESPONSE REGULATOR PROTEIN NARP"/>
    <property type="match status" value="1"/>
</dbReference>
<dbReference type="PANTHER" id="PTHR43214">
    <property type="entry name" value="TWO-COMPONENT RESPONSE REGULATOR"/>
    <property type="match status" value="1"/>
</dbReference>
<keyword evidence="3" id="KW-0238">DNA-binding</keyword>
<dbReference type="CDD" id="cd06170">
    <property type="entry name" value="LuxR_C_like"/>
    <property type="match status" value="1"/>
</dbReference>
<gene>
    <name evidence="8" type="primary">vsrD2</name>
    <name evidence="8" type="ordered locus">azo2749</name>
</gene>
<dbReference type="Proteomes" id="UP000002588">
    <property type="component" value="Chromosome"/>
</dbReference>
<dbReference type="InterPro" id="IPR039420">
    <property type="entry name" value="WalR-like"/>
</dbReference>
<dbReference type="GO" id="GO:0000160">
    <property type="term" value="P:phosphorelay signal transduction system"/>
    <property type="evidence" value="ECO:0007669"/>
    <property type="project" value="InterPro"/>
</dbReference>
<keyword evidence="1 5" id="KW-0597">Phosphoprotein</keyword>
<evidence type="ECO:0000256" key="4">
    <source>
        <dbReference type="ARBA" id="ARBA00023163"/>
    </source>
</evidence>
<evidence type="ECO:0000256" key="5">
    <source>
        <dbReference type="PROSITE-ProRule" id="PRU00169"/>
    </source>
</evidence>
<evidence type="ECO:0000256" key="2">
    <source>
        <dbReference type="ARBA" id="ARBA00023015"/>
    </source>
</evidence>
<keyword evidence="4" id="KW-0804">Transcription</keyword>
<name>A1K960_AZOSB</name>
<dbReference type="EMBL" id="AM406670">
    <property type="protein sequence ID" value="CAL95365.1"/>
    <property type="molecule type" value="Genomic_DNA"/>
</dbReference>
<dbReference type="KEGG" id="azo:azo2749"/>
<dbReference type="SMART" id="SM00421">
    <property type="entry name" value="HTH_LUXR"/>
    <property type="match status" value="1"/>
</dbReference>
<dbReference type="Gene3D" id="3.40.50.2300">
    <property type="match status" value="1"/>
</dbReference>
<dbReference type="PRINTS" id="PR00038">
    <property type="entry name" value="HTHLUXR"/>
</dbReference>
<dbReference type="InterPro" id="IPR058245">
    <property type="entry name" value="NreC/VraR/RcsB-like_REC"/>
</dbReference>
<evidence type="ECO:0000313" key="8">
    <source>
        <dbReference type="EMBL" id="CAL95365.1"/>
    </source>
</evidence>
<keyword evidence="2" id="KW-0805">Transcription regulation</keyword>
<protein>
    <submittedName>
        <fullName evidence="8">Probable transcriptional regulator, LuxR family</fullName>
    </submittedName>
</protein>
<dbReference type="Pfam" id="PF00196">
    <property type="entry name" value="GerE"/>
    <property type="match status" value="1"/>
</dbReference>
<evidence type="ECO:0000259" key="7">
    <source>
        <dbReference type="PROSITE" id="PS50110"/>
    </source>
</evidence>
<dbReference type="GO" id="GO:0003677">
    <property type="term" value="F:DNA binding"/>
    <property type="evidence" value="ECO:0007669"/>
    <property type="project" value="UniProtKB-KW"/>
</dbReference>
<dbReference type="PROSITE" id="PS50043">
    <property type="entry name" value="HTH_LUXR_2"/>
    <property type="match status" value="1"/>
</dbReference>
<feature type="domain" description="Response regulatory" evidence="7">
    <location>
        <begin position="3"/>
        <end position="119"/>
    </location>
</feature>
<accession>A1K960</accession>
<evidence type="ECO:0000313" key="9">
    <source>
        <dbReference type="Proteomes" id="UP000002588"/>
    </source>
</evidence>